<evidence type="ECO:0000256" key="1">
    <source>
        <dbReference type="PROSITE-ProRule" id="PRU00110"/>
    </source>
</evidence>
<organism evidence="4 5">
    <name type="scientific">Autumnicola tepida</name>
    <dbReference type="NCBI Taxonomy" id="3075595"/>
    <lineage>
        <taxon>Bacteria</taxon>
        <taxon>Pseudomonadati</taxon>
        <taxon>Bacteroidota</taxon>
        <taxon>Flavobacteriia</taxon>
        <taxon>Flavobacteriales</taxon>
        <taxon>Flavobacteriaceae</taxon>
        <taxon>Autumnicola</taxon>
    </lineage>
</organism>
<dbReference type="Gene3D" id="1.20.120.160">
    <property type="entry name" value="HPT domain"/>
    <property type="match status" value="1"/>
</dbReference>
<evidence type="ECO:0000256" key="2">
    <source>
        <dbReference type="SAM" id="Coils"/>
    </source>
</evidence>
<dbReference type="EMBL" id="JAVRHQ010000017">
    <property type="protein sequence ID" value="MDT0643819.1"/>
    <property type="molecule type" value="Genomic_DNA"/>
</dbReference>
<comment type="caution">
    <text evidence="4">The sequence shown here is derived from an EMBL/GenBank/DDBJ whole genome shotgun (WGS) entry which is preliminary data.</text>
</comment>
<keyword evidence="5" id="KW-1185">Reference proteome</keyword>
<sequence>MKEAPNLSYIHQLSDGNKDFEEKLLNVVRRELPEEIEVFKQNIRNKNYKEASANVHKLKHKISILGLEKTYHLAEDYESELREGENKRQAEFEEKLQMMLAFVQQS</sequence>
<name>A0ABU3CBV1_9FLAO</name>
<protein>
    <submittedName>
        <fullName evidence="4">Hpt domain-containing protein</fullName>
    </submittedName>
</protein>
<feature type="coiled-coil region" evidence="2">
    <location>
        <begin position="67"/>
        <end position="94"/>
    </location>
</feature>
<dbReference type="InterPro" id="IPR008207">
    <property type="entry name" value="Sig_transdc_His_kin_Hpt_dom"/>
</dbReference>
<dbReference type="InterPro" id="IPR036641">
    <property type="entry name" value="HPT_dom_sf"/>
</dbReference>
<keyword evidence="2" id="KW-0175">Coiled coil</keyword>
<feature type="modified residue" description="Phosphohistidine" evidence="1">
    <location>
        <position position="56"/>
    </location>
</feature>
<evidence type="ECO:0000313" key="5">
    <source>
        <dbReference type="Proteomes" id="UP001262889"/>
    </source>
</evidence>
<dbReference type="Pfam" id="PF01627">
    <property type="entry name" value="Hpt"/>
    <property type="match status" value="1"/>
</dbReference>
<dbReference type="Proteomes" id="UP001262889">
    <property type="component" value="Unassembled WGS sequence"/>
</dbReference>
<proteinExistence type="predicted"/>
<accession>A0ABU3CBV1</accession>
<feature type="domain" description="HPt" evidence="3">
    <location>
        <begin position="17"/>
        <end position="106"/>
    </location>
</feature>
<dbReference type="RefSeq" id="WP_311535439.1">
    <property type="nucleotide sequence ID" value="NZ_JAVRHQ010000017.1"/>
</dbReference>
<reference evidence="4 5" key="1">
    <citation type="submission" date="2023-09" db="EMBL/GenBank/DDBJ databases">
        <authorList>
            <person name="Rey-Velasco X."/>
        </authorList>
    </citation>
    <scope>NUCLEOTIDE SEQUENCE [LARGE SCALE GENOMIC DNA]</scope>
    <source>
        <strain evidence="4 5">F363</strain>
    </source>
</reference>
<dbReference type="PROSITE" id="PS50894">
    <property type="entry name" value="HPT"/>
    <property type="match status" value="1"/>
</dbReference>
<keyword evidence="1" id="KW-0597">Phosphoprotein</keyword>
<evidence type="ECO:0000313" key="4">
    <source>
        <dbReference type="EMBL" id="MDT0643819.1"/>
    </source>
</evidence>
<gene>
    <name evidence="4" type="ORF">RM553_13340</name>
</gene>
<dbReference type="SUPFAM" id="SSF47226">
    <property type="entry name" value="Histidine-containing phosphotransfer domain, HPT domain"/>
    <property type="match status" value="1"/>
</dbReference>
<evidence type="ECO:0000259" key="3">
    <source>
        <dbReference type="PROSITE" id="PS50894"/>
    </source>
</evidence>